<dbReference type="FunFam" id="3.30.300.30:FF:000007">
    <property type="entry name" value="4-coumarate--CoA ligase 2"/>
    <property type="match status" value="1"/>
</dbReference>
<feature type="non-terminal residue" evidence="2">
    <location>
        <position position="1"/>
    </location>
</feature>
<protein>
    <submittedName>
        <fullName evidence="2">Uncharacterized protein</fullName>
    </submittedName>
</protein>
<dbReference type="InterPro" id="IPR045851">
    <property type="entry name" value="AMP-bd_C_sf"/>
</dbReference>
<gene>
    <name evidence="2" type="ORF">OFUS_LOCUS16304</name>
</gene>
<dbReference type="GO" id="GO:0016405">
    <property type="term" value="F:CoA-ligase activity"/>
    <property type="evidence" value="ECO:0007669"/>
    <property type="project" value="TreeGrafter"/>
</dbReference>
<dbReference type="SUPFAM" id="SSF56801">
    <property type="entry name" value="Acetyl-CoA synthetase-like"/>
    <property type="match status" value="1"/>
</dbReference>
<dbReference type="PANTHER" id="PTHR24096:SF422">
    <property type="entry name" value="BCDNA.GH02901"/>
    <property type="match status" value="1"/>
</dbReference>
<name>A0A8J1U5Z4_OWEFU</name>
<evidence type="ECO:0000313" key="3">
    <source>
        <dbReference type="Proteomes" id="UP000749559"/>
    </source>
</evidence>
<dbReference type="PANTHER" id="PTHR24096">
    <property type="entry name" value="LONG-CHAIN-FATTY-ACID--COA LIGASE"/>
    <property type="match status" value="1"/>
</dbReference>
<comment type="caution">
    <text evidence="2">The sequence shown here is derived from an EMBL/GenBank/DDBJ whole genome shotgun (WGS) entry which is preliminary data.</text>
</comment>
<dbReference type="EMBL" id="CAIIXF020000008">
    <property type="protein sequence ID" value="CAH1791190.1"/>
    <property type="molecule type" value="Genomic_DNA"/>
</dbReference>
<dbReference type="AlphaFoldDB" id="A0A8J1U5Z4"/>
<dbReference type="Proteomes" id="UP000749559">
    <property type="component" value="Unassembled WGS sequence"/>
</dbReference>
<accession>A0A8J1U5Z4</accession>
<dbReference type="InterPro" id="IPR025110">
    <property type="entry name" value="AMP-bd_C"/>
</dbReference>
<comment type="similarity">
    <text evidence="1">Belongs to the ATP-dependent AMP-binding enzyme family.</text>
</comment>
<proteinExistence type="inferred from homology"/>
<keyword evidence="3" id="KW-1185">Reference proteome</keyword>
<sequence length="122" mass="13500">IDKDGWLHTGDIGHYDHDGYFYVVNRLKELIKYKGYQVAPAELEGLLSTHPDIADSAVMGVPDIVAGELPKAFIVKKPAATITEEQICQFVGERVAPHKKLRGGVEFLKEIPKSTSGKILRN</sequence>
<reference evidence="2" key="1">
    <citation type="submission" date="2022-03" db="EMBL/GenBank/DDBJ databases">
        <authorList>
            <person name="Martin C."/>
        </authorList>
    </citation>
    <scope>NUCLEOTIDE SEQUENCE</scope>
</reference>
<evidence type="ECO:0000256" key="1">
    <source>
        <dbReference type="ARBA" id="ARBA00006432"/>
    </source>
</evidence>
<dbReference type="OrthoDB" id="10253869at2759"/>
<organism evidence="2 3">
    <name type="scientific">Owenia fusiformis</name>
    <name type="common">Polychaete worm</name>
    <dbReference type="NCBI Taxonomy" id="6347"/>
    <lineage>
        <taxon>Eukaryota</taxon>
        <taxon>Metazoa</taxon>
        <taxon>Spiralia</taxon>
        <taxon>Lophotrochozoa</taxon>
        <taxon>Annelida</taxon>
        <taxon>Polychaeta</taxon>
        <taxon>Sedentaria</taxon>
        <taxon>Canalipalpata</taxon>
        <taxon>Sabellida</taxon>
        <taxon>Oweniida</taxon>
        <taxon>Oweniidae</taxon>
        <taxon>Owenia</taxon>
    </lineage>
</organism>
<evidence type="ECO:0000313" key="2">
    <source>
        <dbReference type="EMBL" id="CAH1791190.1"/>
    </source>
</evidence>
<dbReference type="Pfam" id="PF13193">
    <property type="entry name" value="AMP-binding_C"/>
    <property type="match status" value="1"/>
</dbReference>
<dbReference type="InterPro" id="IPR042099">
    <property type="entry name" value="ANL_N_sf"/>
</dbReference>
<dbReference type="Gene3D" id="3.40.50.12780">
    <property type="entry name" value="N-terminal domain of ligase-like"/>
    <property type="match status" value="1"/>
</dbReference>
<feature type="non-terminal residue" evidence="2">
    <location>
        <position position="122"/>
    </location>
</feature>
<dbReference type="Gene3D" id="3.30.300.30">
    <property type="match status" value="1"/>
</dbReference>